<evidence type="ECO:0000256" key="10">
    <source>
        <dbReference type="SAM" id="SignalP"/>
    </source>
</evidence>
<keyword evidence="5 8" id="KW-0274">FAD</keyword>
<protein>
    <recommendedName>
        <fullName evidence="11">Glucose-methanol-choline oxidoreductase N-terminal domain-containing protein</fullName>
    </recommendedName>
</protein>
<dbReference type="PANTHER" id="PTHR11552:SF201">
    <property type="entry name" value="GLUCOSE-METHANOL-CHOLINE OXIDOREDUCTASE N-TERMINAL DOMAIN-CONTAINING PROTEIN"/>
    <property type="match status" value="1"/>
</dbReference>
<dbReference type="InterPro" id="IPR036188">
    <property type="entry name" value="FAD/NAD-bd_sf"/>
</dbReference>
<dbReference type="PANTHER" id="PTHR11552">
    <property type="entry name" value="GLUCOSE-METHANOL-CHOLINE GMC OXIDOREDUCTASE"/>
    <property type="match status" value="1"/>
</dbReference>
<keyword evidence="7" id="KW-0325">Glycoprotein</keyword>
<evidence type="ECO:0000313" key="13">
    <source>
        <dbReference type="Proteomes" id="UP001215598"/>
    </source>
</evidence>
<dbReference type="PIRSF" id="PIRSF000137">
    <property type="entry name" value="Alcohol_oxidase"/>
    <property type="match status" value="1"/>
</dbReference>
<dbReference type="Pfam" id="PF00732">
    <property type="entry name" value="GMC_oxred_N"/>
    <property type="match status" value="1"/>
</dbReference>
<evidence type="ECO:0000256" key="2">
    <source>
        <dbReference type="ARBA" id="ARBA00010790"/>
    </source>
</evidence>
<feature type="binding site" evidence="8">
    <location>
        <position position="536"/>
    </location>
    <ligand>
        <name>FAD</name>
        <dbReference type="ChEBI" id="CHEBI:57692"/>
    </ligand>
</feature>
<dbReference type="InterPro" id="IPR000172">
    <property type="entry name" value="GMC_OxRdtase_N"/>
</dbReference>
<dbReference type="Gene3D" id="4.10.450.10">
    <property type="entry name" value="Glucose Oxidase, domain 2"/>
    <property type="match status" value="1"/>
</dbReference>
<evidence type="ECO:0000256" key="1">
    <source>
        <dbReference type="ARBA" id="ARBA00001974"/>
    </source>
</evidence>
<sequence length="571" mass="60461">MTISHIVVFSVLFLASHLVARTSGSHVVKTTYLVVGGGTAGLAVATRLSENTANTVIVLEAGSDGFNNPNIANITYSSIEALPGSSVDWNYTSLPLKFASNQIIAEPRGKVLGGTSAINGGLFTRPNKIDLDLWESAFDATGWNWNTISAAMKKAEHFSPTAGLTSILSFHGTRGPIFDSQQAPVNNIWKKGVVPAVLEAGGSISIDQNGGDPSGIWYTPRTMFPNSTRRSYSANSYYRPNAARPNLQVMVNATVSRILWGKSKNGKAVATGVEYINAAGEKLTVSGDRVILSAGVFGTPQVLELSGVGNPHIINPLGISTVVNLPAVGENLSEQPTTIYLAAFAPGITDSGFQFPNNYETPRTLLNSAEWITAYRLLQTAPPGLSDDAHKALIAMFLSDSVIIEFMSFPSSDLTGLTFLPILLHPMSRGSSHIVSAHVTAKPTIDLALIQSPFDLYILTKAAQRARRFAAQPSLIPFLAGELLPGSAIKTDAQFSQFVKDSMGVAWQPLGTAAFGSVVDANLRVKGTTNIFVVDGSIIPVQPGAYPSAIIYGIGEKAAAMLNASPLTDDA</sequence>
<evidence type="ECO:0000256" key="5">
    <source>
        <dbReference type="ARBA" id="ARBA00022827"/>
    </source>
</evidence>
<dbReference type="Proteomes" id="UP001215598">
    <property type="component" value="Unassembled WGS sequence"/>
</dbReference>
<evidence type="ECO:0000256" key="3">
    <source>
        <dbReference type="ARBA" id="ARBA00022630"/>
    </source>
</evidence>
<evidence type="ECO:0000256" key="6">
    <source>
        <dbReference type="ARBA" id="ARBA00023002"/>
    </source>
</evidence>
<dbReference type="InterPro" id="IPR012132">
    <property type="entry name" value="GMC_OxRdtase"/>
</dbReference>
<proteinExistence type="inferred from homology"/>
<dbReference type="InterPro" id="IPR027424">
    <property type="entry name" value="Glucose_Oxidase_domain_2"/>
</dbReference>
<dbReference type="SUPFAM" id="SSF51905">
    <property type="entry name" value="FAD/NAD(P)-binding domain"/>
    <property type="match status" value="1"/>
</dbReference>
<feature type="binding site" evidence="8">
    <location>
        <position position="111"/>
    </location>
    <ligand>
        <name>FAD</name>
        <dbReference type="ChEBI" id="CHEBI:57692"/>
    </ligand>
</feature>
<dbReference type="EMBL" id="JARKIB010000014">
    <property type="protein sequence ID" value="KAJ7772393.1"/>
    <property type="molecule type" value="Genomic_DNA"/>
</dbReference>
<feature type="chain" id="PRO_5041903412" description="Glucose-methanol-choline oxidoreductase N-terminal domain-containing protein" evidence="10">
    <location>
        <begin position="25"/>
        <end position="571"/>
    </location>
</feature>
<feature type="binding site" evidence="8">
    <location>
        <position position="255"/>
    </location>
    <ligand>
        <name>FAD</name>
        <dbReference type="ChEBI" id="CHEBI:57692"/>
    </ligand>
</feature>
<comment type="similarity">
    <text evidence="2 9">Belongs to the GMC oxidoreductase family.</text>
</comment>
<reference evidence="12" key="1">
    <citation type="submission" date="2023-03" db="EMBL/GenBank/DDBJ databases">
        <title>Massive genome expansion in bonnet fungi (Mycena s.s.) driven by repeated elements and novel gene families across ecological guilds.</title>
        <authorList>
            <consortium name="Lawrence Berkeley National Laboratory"/>
            <person name="Harder C.B."/>
            <person name="Miyauchi S."/>
            <person name="Viragh M."/>
            <person name="Kuo A."/>
            <person name="Thoen E."/>
            <person name="Andreopoulos B."/>
            <person name="Lu D."/>
            <person name="Skrede I."/>
            <person name="Drula E."/>
            <person name="Henrissat B."/>
            <person name="Morin E."/>
            <person name="Kohler A."/>
            <person name="Barry K."/>
            <person name="LaButti K."/>
            <person name="Morin E."/>
            <person name="Salamov A."/>
            <person name="Lipzen A."/>
            <person name="Mereny Z."/>
            <person name="Hegedus B."/>
            <person name="Baldrian P."/>
            <person name="Stursova M."/>
            <person name="Weitz H."/>
            <person name="Taylor A."/>
            <person name="Grigoriev I.V."/>
            <person name="Nagy L.G."/>
            <person name="Martin F."/>
            <person name="Kauserud H."/>
        </authorList>
    </citation>
    <scope>NUCLEOTIDE SEQUENCE</scope>
    <source>
        <strain evidence="12">CBHHK182m</strain>
    </source>
</reference>
<dbReference type="AlphaFoldDB" id="A0AAD7JUZ7"/>
<accession>A0AAD7JUZ7</accession>
<evidence type="ECO:0000256" key="9">
    <source>
        <dbReference type="RuleBase" id="RU003968"/>
    </source>
</evidence>
<dbReference type="InterPro" id="IPR007867">
    <property type="entry name" value="GMC_OxRtase_C"/>
</dbReference>
<gene>
    <name evidence="12" type="ORF">B0H16DRAFT_1409752</name>
</gene>
<keyword evidence="4 10" id="KW-0732">Signal</keyword>
<dbReference type="Gene3D" id="3.30.560.10">
    <property type="entry name" value="Glucose Oxidase, domain 3"/>
    <property type="match status" value="1"/>
</dbReference>
<comment type="caution">
    <text evidence="12">The sequence shown here is derived from an EMBL/GenBank/DDBJ whole genome shotgun (WGS) entry which is preliminary data.</text>
</comment>
<evidence type="ECO:0000256" key="4">
    <source>
        <dbReference type="ARBA" id="ARBA00022729"/>
    </source>
</evidence>
<dbReference type="GO" id="GO:0050660">
    <property type="term" value="F:flavin adenine dinucleotide binding"/>
    <property type="evidence" value="ECO:0007669"/>
    <property type="project" value="InterPro"/>
</dbReference>
<dbReference type="SUPFAM" id="SSF54373">
    <property type="entry name" value="FAD-linked reductases, C-terminal domain"/>
    <property type="match status" value="1"/>
</dbReference>
<dbReference type="PROSITE" id="PS00623">
    <property type="entry name" value="GMC_OXRED_1"/>
    <property type="match status" value="1"/>
</dbReference>
<organism evidence="12 13">
    <name type="scientific">Mycena metata</name>
    <dbReference type="NCBI Taxonomy" id="1033252"/>
    <lineage>
        <taxon>Eukaryota</taxon>
        <taxon>Fungi</taxon>
        <taxon>Dikarya</taxon>
        <taxon>Basidiomycota</taxon>
        <taxon>Agaricomycotina</taxon>
        <taxon>Agaricomycetes</taxon>
        <taxon>Agaricomycetidae</taxon>
        <taxon>Agaricales</taxon>
        <taxon>Marasmiineae</taxon>
        <taxon>Mycenaceae</taxon>
        <taxon>Mycena</taxon>
    </lineage>
</organism>
<keyword evidence="13" id="KW-1185">Reference proteome</keyword>
<evidence type="ECO:0000256" key="7">
    <source>
        <dbReference type="ARBA" id="ARBA00023180"/>
    </source>
</evidence>
<evidence type="ECO:0000313" key="12">
    <source>
        <dbReference type="EMBL" id="KAJ7772393.1"/>
    </source>
</evidence>
<name>A0AAD7JUZ7_9AGAR</name>
<evidence type="ECO:0000259" key="11">
    <source>
        <dbReference type="PROSITE" id="PS00623"/>
    </source>
</evidence>
<dbReference type="Gene3D" id="3.50.50.60">
    <property type="entry name" value="FAD/NAD(P)-binding domain"/>
    <property type="match status" value="1"/>
</dbReference>
<comment type="cofactor">
    <cofactor evidence="1 8">
        <name>FAD</name>
        <dbReference type="ChEBI" id="CHEBI:57692"/>
    </cofactor>
</comment>
<feature type="signal peptide" evidence="10">
    <location>
        <begin position="1"/>
        <end position="24"/>
    </location>
</feature>
<dbReference type="Pfam" id="PF05199">
    <property type="entry name" value="GMC_oxred_C"/>
    <property type="match status" value="1"/>
</dbReference>
<feature type="domain" description="Glucose-methanol-choline oxidoreductase N-terminal" evidence="11">
    <location>
        <begin position="109"/>
        <end position="132"/>
    </location>
</feature>
<keyword evidence="6" id="KW-0560">Oxidoreductase</keyword>
<feature type="binding site" evidence="8">
    <location>
        <position position="115"/>
    </location>
    <ligand>
        <name>FAD</name>
        <dbReference type="ChEBI" id="CHEBI:57692"/>
    </ligand>
</feature>
<keyword evidence="3 9" id="KW-0285">Flavoprotein</keyword>
<evidence type="ECO:0000256" key="8">
    <source>
        <dbReference type="PIRSR" id="PIRSR000137-2"/>
    </source>
</evidence>
<dbReference type="GO" id="GO:0016614">
    <property type="term" value="F:oxidoreductase activity, acting on CH-OH group of donors"/>
    <property type="evidence" value="ECO:0007669"/>
    <property type="project" value="InterPro"/>
</dbReference>